<dbReference type="EMBL" id="JAKKPZ010000187">
    <property type="protein sequence ID" value="KAI1699243.1"/>
    <property type="molecule type" value="Genomic_DNA"/>
</dbReference>
<proteinExistence type="predicted"/>
<feature type="signal peptide" evidence="1">
    <location>
        <begin position="1"/>
        <end position="21"/>
    </location>
</feature>
<evidence type="ECO:0000313" key="3">
    <source>
        <dbReference type="Proteomes" id="UP001201812"/>
    </source>
</evidence>
<keyword evidence="3" id="KW-1185">Reference proteome</keyword>
<feature type="chain" id="PRO_5041904614" evidence="1">
    <location>
        <begin position="22"/>
        <end position="441"/>
    </location>
</feature>
<accession>A0AAD4MRX2</accession>
<comment type="caution">
    <text evidence="2">The sequence shown here is derived from an EMBL/GenBank/DDBJ whole genome shotgun (WGS) entry which is preliminary data.</text>
</comment>
<dbReference type="AlphaFoldDB" id="A0AAD4MRX2"/>
<reference evidence="2" key="1">
    <citation type="submission" date="2022-01" db="EMBL/GenBank/DDBJ databases">
        <title>Genome Sequence Resource for Two Populations of Ditylenchus destructor, the Migratory Endoparasitic Phytonematode.</title>
        <authorList>
            <person name="Zhang H."/>
            <person name="Lin R."/>
            <person name="Xie B."/>
        </authorList>
    </citation>
    <scope>NUCLEOTIDE SEQUENCE</scope>
    <source>
        <strain evidence="2">BazhouSP</strain>
    </source>
</reference>
<organism evidence="2 3">
    <name type="scientific">Ditylenchus destructor</name>
    <dbReference type="NCBI Taxonomy" id="166010"/>
    <lineage>
        <taxon>Eukaryota</taxon>
        <taxon>Metazoa</taxon>
        <taxon>Ecdysozoa</taxon>
        <taxon>Nematoda</taxon>
        <taxon>Chromadorea</taxon>
        <taxon>Rhabditida</taxon>
        <taxon>Tylenchina</taxon>
        <taxon>Tylenchomorpha</taxon>
        <taxon>Sphaerularioidea</taxon>
        <taxon>Anguinidae</taxon>
        <taxon>Anguininae</taxon>
        <taxon>Ditylenchus</taxon>
    </lineage>
</organism>
<protein>
    <submittedName>
        <fullName evidence="2">Uncharacterized protein</fullName>
    </submittedName>
</protein>
<sequence>MVTWEVFIFLTLISLFENITGLKSEFNMNIDQATGKHIHEHTFSNGYPYSRSLSQTTKFYVTVENQPNGCPELLLTIDWRQGMSCSSLVVCLRGNRKASYGNFQNGLIDECQLADTTNAIEFSTRDKVLHIDSSTKRFKAWQTPKENPLPRQQKMVTWEVFIFLTLISLFENITGLKSEFNMNIDQATGKHIHEHTFSNGYPYSRSLSQTTKFYVTVENQPNGCPELLLTIDWRQGMSCSSLVVCLRGNRKASYGNFQNGLIDECQLADTTNAIEFSTRDKVLHIDSSTKRFKAWQTPKDKHKYAREDIRMGRIENNAFFYPNQELKIGLTSEDSNCPKSHGPNVWYYNDLANLRINDADKNKEWISFEILVIRPHSCYLGLTVGDKNTVTCNENSKYISTINNPTMNNPVIRSIEFSPKLGLSAETDISQNIDHLFVSIP</sequence>
<evidence type="ECO:0000256" key="1">
    <source>
        <dbReference type="SAM" id="SignalP"/>
    </source>
</evidence>
<keyword evidence="1" id="KW-0732">Signal</keyword>
<evidence type="ECO:0000313" key="2">
    <source>
        <dbReference type="EMBL" id="KAI1699243.1"/>
    </source>
</evidence>
<gene>
    <name evidence="2" type="ORF">DdX_17449</name>
</gene>
<dbReference type="Proteomes" id="UP001201812">
    <property type="component" value="Unassembled WGS sequence"/>
</dbReference>
<name>A0AAD4MRX2_9BILA</name>